<name>A0A1V9H7K0_9XANT</name>
<dbReference type="InterPro" id="IPR000209">
    <property type="entry name" value="Peptidase_S8/S53_dom"/>
</dbReference>
<sequence length="388" mass="41813">MGQQLNGADVCPEPDGCSVVDICLMPKDDRDTFRKYYDDSSSLFRKIEAAIVDAKSAHGARVFNFSFNIDVPTTSDTDYCYETEWLDRIAWKHDVVFIVSAGNLPGGSYRTEWPEDHVRALSILAQRLPIDDLIRAPAHSLANVSVSAVNPPNVSGYVPGALASYSRRGPSNFGGLKPDLAHFGGCAGSPSGLTSLIHGGSTKDISGTSFAAPLVAKTMARYCQLIDGSISRELMIGLVIHHSKLPTLYAKPLLSDQAKDLVGVGVPLPAEQSLAGKDSSITLVFEATLLKGQRLEFKFAWPKSLVKAGKCRGRGRMTLVSKPAVDSGNGDEFARTQLDGHVNQLDLRGKPKGGAFTIGLPDAIRGKNSKAKESVLRRHQLKWGPVKV</sequence>
<dbReference type="InterPro" id="IPR036852">
    <property type="entry name" value="Peptidase_S8/S53_dom_sf"/>
</dbReference>
<comment type="caution">
    <text evidence="2">The sequence shown here is derived from an EMBL/GenBank/DDBJ whole genome shotgun (WGS) entry which is preliminary data.</text>
</comment>
<dbReference type="EMBL" id="JPUO02000165">
    <property type="protein sequence ID" value="OQP78889.1"/>
    <property type="molecule type" value="Genomic_DNA"/>
</dbReference>
<evidence type="ECO:0000313" key="3">
    <source>
        <dbReference type="Proteomes" id="UP000050343"/>
    </source>
</evidence>
<evidence type="ECO:0000259" key="1">
    <source>
        <dbReference type="Pfam" id="PF00082"/>
    </source>
</evidence>
<dbReference type="SUPFAM" id="SSF52743">
    <property type="entry name" value="Subtilisin-like"/>
    <property type="match status" value="1"/>
</dbReference>
<dbReference type="GO" id="GO:0006508">
    <property type="term" value="P:proteolysis"/>
    <property type="evidence" value="ECO:0007669"/>
    <property type="project" value="InterPro"/>
</dbReference>
<dbReference type="Pfam" id="PF00082">
    <property type="entry name" value="Peptidase_S8"/>
    <property type="match status" value="1"/>
</dbReference>
<organism evidence="2 3">
    <name type="scientific">Xanthomonas phaseoli pv. syngonii LMG 9055</name>
    <dbReference type="NCBI Taxonomy" id="1437878"/>
    <lineage>
        <taxon>Bacteria</taxon>
        <taxon>Pseudomonadati</taxon>
        <taxon>Pseudomonadota</taxon>
        <taxon>Gammaproteobacteria</taxon>
        <taxon>Lysobacterales</taxon>
        <taxon>Lysobacteraceae</taxon>
        <taxon>Xanthomonas</taxon>
    </lineage>
</organism>
<gene>
    <name evidence="2" type="ORF">IA54_006170</name>
</gene>
<dbReference type="Proteomes" id="UP000050343">
    <property type="component" value="Unassembled WGS sequence"/>
</dbReference>
<dbReference type="Gene3D" id="3.40.50.200">
    <property type="entry name" value="Peptidase S8/S53 domain"/>
    <property type="match status" value="1"/>
</dbReference>
<proteinExistence type="predicted"/>
<accession>A0A1V9H7K0</accession>
<reference evidence="2 3" key="1">
    <citation type="journal article" date="2016" name="Plant Pathol.">
        <title>Genetic characterization of strains named as Xanthomonas axonopodis pv. dieffenbachiae leads to a taxonomic revision of the X. axonopodis species complex.</title>
        <authorList>
            <person name="Constantin E.C."/>
            <person name="Cleenwerck I."/>
            <person name="Maes M."/>
            <person name="Baeyen S."/>
            <person name="Van Malderghem C."/>
            <person name="De Vos P."/>
            <person name="Cottyn B."/>
        </authorList>
    </citation>
    <scope>NUCLEOTIDE SEQUENCE [LARGE SCALE GENOMIC DNA]</scope>
    <source>
        <strain evidence="3">LMG9055</strain>
    </source>
</reference>
<reference evidence="2 3" key="2">
    <citation type="journal article" date="2017" name="Plant Pathol.">
        <title>Pathogenicity and virulence gene content of Xanthomonas strains infecting Araceae, formerly known as Xanthomonas axonopodis pv. dieffenbachiae.</title>
        <authorList>
            <person name="Constantin E.C."/>
            <person name="Haegeman A."/>
            <person name="Van Vaerenbergh J."/>
            <person name="Baeyen S."/>
            <person name="Van Malderghem C."/>
            <person name="Maes M."/>
            <person name="Cottyn B."/>
        </authorList>
    </citation>
    <scope>NUCLEOTIDE SEQUENCE [LARGE SCALE GENOMIC DNA]</scope>
    <source>
        <strain evidence="3">LMG9055</strain>
    </source>
</reference>
<evidence type="ECO:0000313" key="2">
    <source>
        <dbReference type="EMBL" id="OQP78889.1"/>
    </source>
</evidence>
<dbReference type="AlphaFoldDB" id="A0A1V9H7K0"/>
<dbReference type="GO" id="GO:0004252">
    <property type="term" value="F:serine-type endopeptidase activity"/>
    <property type="evidence" value="ECO:0007669"/>
    <property type="project" value="InterPro"/>
</dbReference>
<protein>
    <recommendedName>
        <fullName evidence="1">Peptidase S8/S53 domain-containing protein</fullName>
    </recommendedName>
</protein>
<feature type="domain" description="Peptidase S8/S53" evidence="1">
    <location>
        <begin position="44"/>
        <end position="243"/>
    </location>
</feature>